<protein>
    <recommendedName>
        <fullName evidence="2">NIPSNAP domain-containing protein</fullName>
    </recommendedName>
</protein>
<gene>
    <name evidence="3" type="ORF">H4W29_005390</name>
</gene>
<dbReference type="EMBL" id="JADBEC010000002">
    <property type="protein sequence ID" value="MBE1508145.1"/>
    <property type="molecule type" value="Genomic_DNA"/>
</dbReference>
<dbReference type="Pfam" id="PF07978">
    <property type="entry name" value="NIPSNAP"/>
    <property type="match status" value="1"/>
</dbReference>
<accession>A0ABR9IY67</accession>
<dbReference type="InterPro" id="IPR051557">
    <property type="entry name" value="NipSnap_domain"/>
</dbReference>
<dbReference type="Proteomes" id="UP000620262">
    <property type="component" value="Unassembled WGS sequence"/>
</dbReference>
<keyword evidence="4" id="KW-1185">Reference proteome</keyword>
<evidence type="ECO:0000256" key="1">
    <source>
        <dbReference type="ARBA" id="ARBA00005291"/>
    </source>
</evidence>
<dbReference type="InterPro" id="IPR011008">
    <property type="entry name" value="Dimeric_a/b-barrel"/>
</dbReference>
<dbReference type="InterPro" id="IPR012577">
    <property type="entry name" value="NIPSNAP"/>
</dbReference>
<dbReference type="PANTHER" id="PTHR21017">
    <property type="entry name" value="NIPSNAP-RELATED"/>
    <property type="match status" value="1"/>
</dbReference>
<organism evidence="3 4">
    <name type="scientific">Rhizobium viscosum</name>
    <name type="common">Arthrobacter viscosus</name>
    <dbReference type="NCBI Taxonomy" id="1673"/>
    <lineage>
        <taxon>Bacteria</taxon>
        <taxon>Pseudomonadati</taxon>
        <taxon>Pseudomonadota</taxon>
        <taxon>Alphaproteobacteria</taxon>
        <taxon>Hyphomicrobiales</taxon>
        <taxon>Rhizobiaceae</taxon>
        <taxon>Rhizobium/Agrobacterium group</taxon>
        <taxon>Rhizobium</taxon>
    </lineage>
</organism>
<evidence type="ECO:0000313" key="4">
    <source>
        <dbReference type="Proteomes" id="UP000620262"/>
    </source>
</evidence>
<comment type="caution">
    <text evidence="3">The sequence shown here is derived from an EMBL/GenBank/DDBJ whole genome shotgun (WGS) entry which is preliminary data.</text>
</comment>
<sequence length="111" mass="12586">MLFYEIRTYRLRNGAIPEYLKVVGEVGITIQKKHLGNLVGYFSSEIGPINEIVHIWGFETLDDRQARRSRLAADPQWQAFLPQIRDLIVTAESKIMTPASFSPLGGKDPVQ</sequence>
<evidence type="ECO:0000313" key="3">
    <source>
        <dbReference type="EMBL" id="MBE1508145.1"/>
    </source>
</evidence>
<name>A0ABR9IY67_RHIVS</name>
<reference evidence="3 4" key="1">
    <citation type="submission" date="2020-10" db="EMBL/GenBank/DDBJ databases">
        <title>Sequencing the genomes of 1000 actinobacteria strains.</title>
        <authorList>
            <person name="Klenk H.-P."/>
        </authorList>
    </citation>
    <scope>NUCLEOTIDE SEQUENCE [LARGE SCALE GENOMIC DNA]</scope>
    <source>
        <strain evidence="3 4">DSM 7307</strain>
    </source>
</reference>
<comment type="similarity">
    <text evidence="1">Belongs to the NipSnap family.</text>
</comment>
<dbReference type="Gene3D" id="3.30.70.100">
    <property type="match status" value="1"/>
</dbReference>
<proteinExistence type="inferred from homology"/>
<dbReference type="PANTHER" id="PTHR21017:SF17">
    <property type="entry name" value="PROTEIN NIPSNAP"/>
    <property type="match status" value="1"/>
</dbReference>
<evidence type="ECO:0000259" key="2">
    <source>
        <dbReference type="Pfam" id="PF07978"/>
    </source>
</evidence>
<feature type="domain" description="NIPSNAP" evidence="2">
    <location>
        <begin position="4"/>
        <end position="103"/>
    </location>
</feature>
<dbReference type="SUPFAM" id="SSF54909">
    <property type="entry name" value="Dimeric alpha+beta barrel"/>
    <property type="match status" value="1"/>
</dbReference>